<evidence type="ECO:0000256" key="1">
    <source>
        <dbReference type="SAM" id="Phobius"/>
    </source>
</evidence>
<reference evidence="2 3" key="1">
    <citation type="submission" date="2022-04" db="EMBL/GenBank/DDBJ databases">
        <title>Positive selection, recombination, and allopatry shape intraspecific diversity of widespread and dominant cyanobacteria.</title>
        <authorList>
            <person name="Wei J."/>
            <person name="Shu W."/>
            <person name="Hu C."/>
        </authorList>
    </citation>
    <scope>NUCLEOTIDE SEQUENCE [LARGE SCALE GENOMIC DNA]</scope>
    <source>
        <strain evidence="2 3">GB2-A5</strain>
    </source>
</reference>
<feature type="transmembrane region" description="Helical" evidence="1">
    <location>
        <begin position="130"/>
        <end position="150"/>
    </location>
</feature>
<keyword evidence="1" id="KW-1133">Transmembrane helix</keyword>
<comment type="caution">
    <text evidence="2">The sequence shown here is derived from an EMBL/GenBank/DDBJ whole genome shotgun (WGS) entry which is preliminary data.</text>
</comment>
<keyword evidence="3" id="KW-1185">Reference proteome</keyword>
<protein>
    <submittedName>
        <fullName evidence="2">DUF975 domain-containing protein</fullName>
    </submittedName>
</protein>
<dbReference type="RefSeq" id="WP_190419760.1">
    <property type="nucleotide sequence ID" value="NZ_JAMPKK010000094.1"/>
</dbReference>
<accession>A0ABV0JWS8</accession>
<feature type="transmembrane region" description="Helical" evidence="1">
    <location>
        <begin position="33"/>
        <end position="53"/>
    </location>
</feature>
<keyword evidence="1" id="KW-0812">Transmembrane</keyword>
<gene>
    <name evidence="2" type="ORF">NDI37_26065</name>
</gene>
<sequence>MSKNPSFSQPAGPLSVGNVVSAALRIYRDRFKLYYGLAFTAYLWILVPIYGWAKFSAISALISRLVFSELLERPETVNDARRHVNPRMWRFFWAGILVSLILSGIALAASIGFGLLVVVVGAILGQNPTAIIIVSLLTVIAVIVFLVVYIRLISRWFIVEVPLAIENNMTANSAINRSWQLTEGFVGRLQWIVFVSFLITLPISIVVQILTTMIQLLLGALFSADSPIFGVLYLVLFLALTIASGALLIPFWQAVKAVIYYDLRSRREGLGLNLRDNN</sequence>
<feature type="transmembrane region" description="Helical" evidence="1">
    <location>
        <begin position="191"/>
        <end position="222"/>
    </location>
</feature>
<keyword evidence="1" id="KW-0472">Membrane</keyword>
<dbReference type="Proteomes" id="UP001442494">
    <property type="component" value="Unassembled WGS sequence"/>
</dbReference>
<evidence type="ECO:0000313" key="2">
    <source>
        <dbReference type="EMBL" id="MEP0867910.1"/>
    </source>
</evidence>
<dbReference type="EMBL" id="JAMPKK010000094">
    <property type="protein sequence ID" value="MEP0867910.1"/>
    <property type="molecule type" value="Genomic_DNA"/>
</dbReference>
<organism evidence="2 3">
    <name type="scientific">Funiculus sociatus GB2-A5</name>
    <dbReference type="NCBI Taxonomy" id="2933946"/>
    <lineage>
        <taxon>Bacteria</taxon>
        <taxon>Bacillati</taxon>
        <taxon>Cyanobacteriota</taxon>
        <taxon>Cyanophyceae</taxon>
        <taxon>Coleofasciculales</taxon>
        <taxon>Coleofasciculaceae</taxon>
        <taxon>Funiculus</taxon>
    </lineage>
</organism>
<feature type="transmembrane region" description="Helical" evidence="1">
    <location>
        <begin position="228"/>
        <end position="252"/>
    </location>
</feature>
<proteinExistence type="predicted"/>
<name>A0ABV0JWS8_9CYAN</name>
<evidence type="ECO:0000313" key="3">
    <source>
        <dbReference type="Proteomes" id="UP001442494"/>
    </source>
</evidence>
<feature type="transmembrane region" description="Helical" evidence="1">
    <location>
        <begin position="91"/>
        <end position="124"/>
    </location>
</feature>